<dbReference type="Proteomes" id="UP000307173">
    <property type="component" value="Unassembled WGS sequence"/>
</dbReference>
<evidence type="ECO:0000256" key="17">
    <source>
        <dbReference type="RuleBase" id="RU003779"/>
    </source>
</evidence>
<evidence type="ECO:0000256" key="10">
    <source>
        <dbReference type="ARBA" id="ARBA00022989"/>
    </source>
</evidence>
<sequence>MLQHIYPHKPILQLLIELGINRATDATDRIVIILKSLHSTDLPIAINTNMARLTTEKEKQDGPFLTQPIFQHVKFEHEDVIDIRYEHREVNGFRDQLTYNFVEILKSSYDLMTGYQDAKDLEDRIRIAKSPNRMTIEKWLTRFVVLESVAGIPGSVAGFLRHLRSIRSFKRDMGFIDTLYDEAFNERMHLLIFLKMSQPTKPTKALLWVGQGIFANMFFMTYIVSPKTCHRFVGYLEEEAVGTYTRCLEDMDAGLCPELVNYPVPNIAKDYYHLEGEVTMYDLIQLIRADEAKHREVNHTFANLELEGDDRNPFALQIGGNCHEPTKDLRWHHAAGWERDELIL</sequence>
<evidence type="ECO:0000256" key="6">
    <source>
        <dbReference type="ARBA" id="ARBA00022723"/>
    </source>
</evidence>
<comment type="subcellular location">
    <subcellularLocation>
        <location evidence="1">Mitochondrion inner membrane</location>
    </subcellularLocation>
</comment>
<comment type="cofactor">
    <cofactor evidence="16 17">
        <name>Fe cation</name>
        <dbReference type="ChEBI" id="CHEBI:24875"/>
    </cofactor>
    <text evidence="16 17">Binds 2 iron ions per subunit.</text>
</comment>
<dbReference type="AlphaFoldDB" id="A0A4T0WY52"/>
<evidence type="ECO:0000256" key="1">
    <source>
        <dbReference type="ARBA" id="ARBA00004273"/>
    </source>
</evidence>
<dbReference type="InterPro" id="IPR002680">
    <property type="entry name" value="AOX"/>
</dbReference>
<feature type="binding site" evidence="16">
    <location>
        <position position="186"/>
    </location>
    <ligand>
        <name>Fe cation</name>
        <dbReference type="ChEBI" id="CHEBI:24875"/>
        <label>1</label>
    </ligand>
</feature>
<evidence type="ECO:0000256" key="5">
    <source>
        <dbReference type="ARBA" id="ARBA00022692"/>
    </source>
</evidence>
<dbReference type="GO" id="GO:0009916">
    <property type="term" value="F:alternative oxidase activity"/>
    <property type="evidence" value="ECO:0007669"/>
    <property type="project" value="UniProtKB-UniRule"/>
</dbReference>
<keyword evidence="3" id="KW-0813">Transport</keyword>
<feature type="binding site" evidence="16">
    <location>
        <position position="291"/>
    </location>
    <ligand>
        <name>Fe cation</name>
        <dbReference type="ChEBI" id="CHEBI:24875"/>
        <label>2</label>
    </ligand>
</feature>
<keyword evidence="13" id="KW-0496">Mitochondrion</keyword>
<dbReference type="PIRSF" id="PIRSF005229">
    <property type="entry name" value="AOX"/>
    <property type="match status" value="1"/>
</dbReference>
<evidence type="ECO:0000256" key="15">
    <source>
        <dbReference type="ARBA" id="ARBA00025285"/>
    </source>
</evidence>
<keyword evidence="19" id="KW-1185">Reference proteome</keyword>
<evidence type="ECO:0000313" key="18">
    <source>
        <dbReference type="EMBL" id="TID19816.1"/>
    </source>
</evidence>
<dbReference type="OrthoDB" id="16906at2759"/>
<feature type="binding site" evidence="16">
    <location>
        <position position="291"/>
    </location>
    <ligand>
        <name>Fe cation</name>
        <dbReference type="ChEBI" id="CHEBI:24875"/>
        <label>1</label>
    </ligand>
</feature>
<comment type="caution">
    <text evidence="18">The sequence shown here is derived from an EMBL/GenBank/DDBJ whole genome shotgun (WGS) entry which is preliminary data.</text>
</comment>
<dbReference type="InterPro" id="IPR038659">
    <property type="entry name" value="AOX_sf"/>
</dbReference>
<keyword evidence="8" id="KW-0809">Transit peptide</keyword>
<feature type="binding site" evidence="16">
    <location>
        <position position="294"/>
    </location>
    <ligand>
        <name>Fe cation</name>
        <dbReference type="ChEBI" id="CHEBI:24875"/>
        <label>2</label>
    </ligand>
</feature>
<feature type="binding site" evidence="16">
    <location>
        <position position="189"/>
    </location>
    <ligand>
        <name>Fe cation</name>
        <dbReference type="ChEBI" id="CHEBI:24875"/>
        <label>1</label>
    </ligand>
</feature>
<feature type="binding site" evidence="16">
    <location>
        <position position="186"/>
    </location>
    <ligand>
        <name>Fe cation</name>
        <dbReference type="ChEBI" id="CHEBI:24875"/>
        <label>2</label>
    </ligand>
</feature>
<dbReference type="PANTHER" id="PTHR31803:SF3">
    <property type="entry name" value="ALTERNATIVE OXIDASE"/>
    <property type="match status" value="1"/>
</dbReference>
<keyword evidence="7" id="KW-0999">Mitochondrion inner membrane</keyword>
<accession>A0A4T0WY52</accession>
<dbReference type="STRING" id="52247.A0A4T0WY52"/>
<evidence type="ECO:0000256" key="7">
    <source>
        <dbReference type="ARBA" id="ARBA00022792"/>
    </source>
</evidence>
<evidence type="ECO:0000256" key="12">
    <source>
        <dbReference type="ARBA" id="ARBA00023004"/>
    </source>
</evidence>
<keyword evidence="12 16" id="KW-0408">Iron</keyword>
<evidence type="ECO:0000256" key="4">
    <source>
        <dbReference type="ARBA" id="ARBA00022660"/>
    </source>
</evidence>
<comment type="similarity">
    <text evidence="2 17">Belongs to the alternative oxidase family.</text>
</comment>
<comment type="function">
    <text evidence="15">Catalyzes cyanide-resistant oxygen consumption. May increase respiration when the cytochrome respiratory pathway is restricted, or in response to low temperatures.</text>
</comment>
<dbReference type="Gene3D" id="1.20.1260.140">
    <property type="entry name" value="Alternative oxidase"/>
    <property type="match status" value="1"/>
</dbReference>
<evidence type="ECO:0000256" key="2">
    <source>
        <dbReference type="ARBA" id="ARBA00008388"/>
    </source>
</evidence>
<dbReference type="GO" id="GO:0005743">
    <property type="term" value="C:mitochondrial inner membrane"/>
    <property type="evidence" value="ECO:0007669"/>
    <property type="project" value="UniProtKB-SubCell"/>
</dbReference>
<keyword evidence="5 17" id="KW-0812">Transmembrane</keyword>
<evidence type="ECO:0000256" key="16">
    <source>
        <dbReference type="PIRSR" id="PIRSR005229-1"/>
    </source>
</evidence>
<dbReference type="EMBL" id="SELW01000594">
    <property type="protein sequence ID" value="TID19816.1"/>
    <property type="molecule type" value="Genomic_DNA"/>
</dbReference>
<dbReference type="PANTHER" id="PTHR31803">
    <property type="entry name" value="ALTERNATIVE OXIDASE"/>
    <property type="match status" value="1"/>
</dbReference>
<dbReference type="Pfam" id="PF01786">
    <property type="entry name" value="AOX"/>
    <property type="match status" value="1"/>
</dbReference>
<keyword evidence="9 17" id="KW-0249">Electron transport</keyword>
<dbReference type="GO" id="GO:0010230">
    <property type="term" value="P:alternative respiration"/>
    <property type="evidence" value="ECO:0007669"/>
    <property type="project" value="TreeGrafter"/>
</dbReference>
<evidence type="ECO:0000256" key="8">
    <source>
        <dbReference type="ARBA" id="ARBA00022946"/>
    </source>
</evidence>
<evidence type="ECO:0000256" key="13">
    <source>
        <dbReference type="ARBA" id="ARBA00023128"/>
    </source>
</evidence>
<evidence type="ECO:0000256" key="9">
    <source>
        <dbReference type="ARBA" id="ARBA00022982"/>
    </source>
</evidence>
<keyword evidence="4 17" id="KW-0679">Respiratory chain</keyword>
<evidence type="ECO:0000256" key="14">
    <source>
        <dbReference type="ARBA" id="ARBA00023136"/>
    </source>
</evidence>
<protein>
    <recommendedName>
        <fullName evidence="17">Alternative oxidase</fullName>
        <ecNumber evidence="17">1.-.-.-</ecNumber>
    </recommendedName>
</protein>
<evidence type="ECO:0000313" key="19">
    <source>
        <dbReference type="Proteomes" id="UP000307173"/>
    </source>
</evidence>
<keyword evidence="14 17" id="KW-0472">Membrane</keyword>
<dbReference type="GO" id="GO:0046872">
    <property type="term" value="F:metal ion binding"/>
    <property type="evidence" value="ECO:0007669"/>
    <property type="project" value="UniProtKB-UniRule"/>
</dbReference>
<dbReference type="EC" id="1.-.-.-" evidence="17"/>
<proteinExistence type="inferred from homology"/>
<dbReference type="FunFam" id="1.20.1260.140:FF:000002">
    <property type="entry name" value="Alternative oxidase"/>
    <property type="match status" value="1"/>
</dbReference>
<reference evidence="18 19" key="1">
    <citation type="journal article" date="2019" name="Front. Genet.">
        <title>Whole-Genome Sequencing of the Opportunistic Yeast Pathogen Candida inconspicua Uncovers Its Hybrid Origin.</title>
        <authorList>
            <person name="Mixao V."/>
            <person name="Hansen A.P."/>
            <person name="Saus E."/>
            <person name="Boekhout T."/>
            <person name="Lass-Florl C."/>
            <person name="Gabaldon T."/>
        </authorList>
    </citation>
    <scope>NUCLEOTIDE SEQUENCE [LARGE SCALE GENOMIC DNA]</scope>
    <source>
        <strain evidence="18 19">CBS 180</strain>
    </source>
</reference>
<evidence type="ECO:0000256" key="11">
    <source>
        <dbReference type="ARBA" id="ARBA00023002"/>
    </source>
</evidence>
<feature type="binding site" evidence="16">
    <location>
        <position position="147"/>
    </location>
    <ligand>
        <name>Fe cation</name>
        <dbReference type="ChEBI" id="CHEBI:24875"/>
        <label>1</label>
    </ligand>
</feature>
<feature type="binding site" evidence="16">
    <location>
        <position position="237"/>
    </location>
    <ligand>
        <name>Fe cation</name>
        <dbReference type="ChEBI" id="CHEBI:24875"/>
        <label>2</label>
    </ligand>
</feature>
<evidence type="ECO:0000256" key="3">
    <source>
        <dbReference type="ARBA" id="ARBA00022448"/>
    </source>
</evidence>
<keyword evidence="11 17" id="KW-0560">Oxidoreductase</keyword>
<name>A0A4T0WY52_9ASCO</name>
<keyword evidence="6 16" id="KW-0479">Metal-binding</keyword>
<organism evidence="18 19">
    <name type="scientific">Pichia inconspicua</name>
    <dbReference type="NCBI Taxonomy" id="52247"/>
    <lineage>
        <taxon>Eukaryota</taxon>
        <taxon>Fungi</taxon>
        <taxon>Dikarya</taxon>
        <taxon>Ascomycota</taxon>
        <taxon>Saccharomycotina</taxon>
        <taxon>Pichiomycetes</taxon>
        <taxon>Pichiales</taxon>
        <taxon>Pichiaceae</taxon>
        <taxon>Pichia</taxon>
    </lineage>
</organism>
<dbReference type="GO" id="GO:0098803">
    <property type="term" value="C:respiratory chain complex"/>
    <property type="evidence" value="ECO:0007669"/>
    <property type="project" value="UniProtKB-UniRule"/>
</dbReference>
<keyword evidence="10" id="KW-1133">Transmembrane helix</keyword>
<gene>
    <name evidence="18" type="ORF">CANINC_003699</name>
</gene>